<evidence type="ECO:0000313" key="1">
    <source>
        <dbReference type="EMBL" id="KAF3942940.1"/>
    </source>
</evidence>
<evidence type="ECO:0000313" key="2">
    <source>
        <dbReference type="Proteomes" id="UP000737018"/>
    </source>
</evidence>
<reference evidence="1" key="1">
    <citation type="submission" date="2020-03" db="EMBL/GenBank/DDBJ databases">
        <title>Castanea mollissima Vanexum genome sequencing.</title>
        <authorList>
            <person name="Staton M."/>
        </authorList>
    </citation>
    <scope>NUCLEOTIDE SEQUENCE</scope>
    <source>
        <tissue evidence="1">Leaf</tissue>
    </source>
</reference>
<keyword evidence="2" id="KW-1185">Reference proteome</keyword>
<proteinExistence type="predicted"/>
<dbReference type="OrthoDB" id="1434704at2759"/>
<gene>
    <name evidence="1" type="ORF">CMV_030453</name>
</gene>
<sequence>MPGLRSRLWCYEDALEVLTENKGSKNVRGMMICSPERVKEIPKLPESIRRVEVVKSFSLNSKALSKLLLQFGRTLGLPQNMACSGVRGDILMDSQSSNRLSHQIDLSSWCHPSKITEFRDNFRASQYNLRNFYEDDTGYEYSFFCVVDIFINGYKRTLAKKFFENYRCDHRWFYGASESLLQQEVGNFTQGDRNHVEISCKISCWTSKTGRDIAPSIARLGVHVKCICGLHSSIISHENHDELIQPMGNRISKRIVHQRLRPFLPRGCRFILRRLYHTRCPTRSASGRPILKARKISNKRKRPLVARSSNFL</sequence>
<comment type="caution">
    <text evidence="1">The sequence shown here is derived from an EMBL/GenBank/DDBJ whole genome shotgun (WGS) entry which is preliminary data.</text>
</comment>
<dbReference type="Proteomes" id="UP000737018">
    <property type="component" value="Unassembled WGS sequence"/>
</dbReference>
<accession>A0A8J4V6D5</accession>
<organism evidence="1 2">
    <name type="scientific">Castanea mollissima</name>
    <name type="common">Chinese chestnut</name>
    <dbReference type="NCBI Taxonomy" id="60419"/>
    <lineage>
        <taxon>Eukaryota</taxon>
        <taxon>Viridiplantae</taxon>
        <taxon>Streptophyta</taxon>
        <taxon>Embryophyta</taxon>
        <taxon>Tracheophyta</taxon>
        <taxon>Spermatophyta</taxon>
        <taxon>Magnoliopsida</taxon>
        <taxon>eudicotyledons</taxon>
        <taxon>Gunneridae</taxon>
        <taxon>Pentapetalae</taxon>
        <taxon>rosids</taxon>
        <taxon>fabids</taxon>
        <taxon>Fagales</taxon>
        <taxon>Fagaceae</taxon>
        <taxon>Castanea</taxon>
    </lineage>
</organism>
<dbReference type="AlphaFoldDB" id="A0A8J4V6D5"/>
<dbReference type="EMBL" id="JRKL02013235">
    <property type="protein sequence ID" value="KAF3942940.1"/>
    <property type="molecule type" value="Genomic_DNA"/>
</dbReference>
<name>A0A8J4V6D5_9ROSI</name>
<protein>
    <submittedName>
        <fullName evidence="1">Uncharacterized protein</fullName>
    </submittedName>
</protein>